<dbReference type="Proteomes" id="UP000473014">
    <property type="component" value="Unassembled WGS sequence"/>
</dbReference>
<name>A0A6G2BHE9_9ACTN</name>
<keyword evidence="1" id="KW-0732">Signal</keyword>
<evidence type="ECO:0000313" key="2">
    <source>
        <dbReference type="EMBL" id="MTE21711.1"/>
    </source>
</evidence>
<gene>
    <name evidence="2" type="ORF">F0L17_21870</name>
</gene>
<feature type="signal peptide" evidence="1">
    <location>
        <begin position="1"/>
        <end position="32"/>
    </location>
</feature>
<evidence type="ECO:0008006" key="4">
    <source>
        <dbReference type="Google" id="ProtNLM"/>
    </source>
</evidence>
<reference evidence="2 3" key="1">
    <citation type="submission" date="2019-11" db="EMBL/GenBank/DDBJ databases">
        <authorList>
            <person name="Yuan L."/>
        </authorList>
    </citation>
    <scope>NUCLEOTIDE SEQUENCE [LARGE SCALE GENOMIC DNA]</scope>
    <source>
        <strain evidence="2 3">TRM43335</strain>
    </source>
</reference>
<keyword evidence="3" id="KW-1185">Reference proteome</keyword>
<dbReference type="InterPro" id="IPR006311">
    <property type="entry name" value="TAT_signal"/>
</dbReference>
<protein>
    <recommendedName>
        <fullName evidence="4">Peptidase inhibitor</fullName>
    </recommendedName>
</protein>
<dbReference type="PROSITE" id="PS51318">
    <property type="entry name" value="TAT"/>
    <property type="match status" value="1"/>
</dbReference>
<evidence type="ECO:0000256" key="1">
    <source>
        <dbReference type="SAM" id="SignalP"/>
    </source>
</evidence>
<dbReference type="OrthoDB" id="3700467at2"/>
<organism evidence="2 3">
    <name type="scientific">Streptomyces taklimakanensis</name>
    <dbReference type="NCBI Taxonomy" id="2569853"/>
    <lineage>
        <taxon>Bacteria</taxon>
        <taxon>Bacillati</taxon>
        <taxon>Actinomycetota</taxon>
        <taxon>Actinomycetes</taxon>
        <taxon>Kitasatosporales</taxon>
        <taxon>Streptomycetaceae</taxon>
        <taxon>Streptomyces</taxon>
    </lineage>
</organism>
<proteinExistence type="predicted"/>
<feature type="chain" id="PRO_5026036829" description="Peptidase inhibitor" evidence="1">
    <location>
        <begin position="33"/>
        <end position="135"/>
    </location>
</feature>
<sequence>MMRRTTFRRRALVGFATIAAAAGLSLPSGAQAAPAGWSDCPSRHVCFWTGDNGTGRMCAWPGDDPDWRGGAIRCSWSGTTRAQSVYNNGTSGASVSYYTGADYKGRAGCTAKGGRGNFVGNNGTGHFLRSHKWAC</sequence>
<dbReference type="Pfam" id="PF03995">
    <property type="entry name" value="Inhibitor_I36"/>
    <property type="match status" value="1"/>
</dbReference>
<dbReference type="EMBL" id="WIXO01000001">
    <property type="protein sequence ID" value="MTE21711.1"/>
    <property type="molecule type" value="Genomic_DNA"/>
</dbReference>
<evidence type="ECO:0000313" key="3">
    <source>
        <dbReference type="Proteomes" id="UP000473014"/>
    </source>
</evidence>
<accession>A0A6G2BHE9</accession>
<comment type="caution">
    <text evidence="2">The sequence shown here is derived from an EMBL/GenBank/DDBJ whole genome shotgun (WGS) entry which is preliminary data.</text>
</comment>
<dbReference type="AlphaFoldDB" id="A0A6G2BHE9"/>